<reference evidence="1 2" key="1">
    <citation type="submission" date="2008-10" db="EMBL/GenBank/DDBJ databases">
        <title>Draft genome sequence of Providencia alcalifaciens (DSM 30120).</title>
        <authorList>
            <person name="Sudarsanam P."/>
            <person name="Ley R."/>
            <person name="Guruge J."/>
            <person name="Turnbaugh P.J."/>
            <person name="Mahowald M."/>
            <person name="Liep D."/>
            <person name="Gordon J."/>
        </authorList>
    </citation>
    <scope>NUCLEOTIDE SEQUENCE [LARGE SCALE GENOMIC DNA]</scope>
    <source>
        <strain evidence="1 2">DSM 30120</strain>
    </source>
</reference>
<proteinExistence type="predicted"/>
<accession>B6XBN5</accession>
<reference evidence="1 2" key="2">
    <citation type="submission" date="2008-10" db="EMBL/GenBank/DDBJ databases">
        <authorList>
            <person name="Fulton L."/>
            <person name="Clifton S."/>
            <person name="Fulton B."/>
            <person name="Xu J."/>
            <person name="Minx P."/>
            <person name="Pepin K.H."/>
            <person name="Johnson M."/>
            <person name="Bhonagiri V."/>
            <person name="Nash W.E."/>
            <person name="Mardis E.R."/>
            <person name="Wilson R.K."/>
        </authorList>
    </citation>
    <scope>NUCLEOTIDE SEQUENCE [LARGE SCALE GENOMIC DNA]</scope>
    <source>
        <strain evidence="1 2">DSM 30120</strain>
    </source>
</reference>
<sequence length="39" mass="4797">MDLTKKLDKKCRRMGHRQYAQKKLFKGRSILNELNRDYI</sequence>
<dbReference type="EMBL" id="ABXW01000014">
    <property type="protein sequence ID" value="EEB47037.1"/>
    <property type="molecule type" value="Genomic_DNA"/>
</dbReference>
<comment type="caution">
    <text evidence="1">The sequence shown here is derived from an EMBL/GenBank/DDBJ whole genome shotgun (WGS) entry which is preliminary data.</text>
</comment>
<dbReference type="AlphaFoldDB" id="B6XBN5"/>
<evidence type="ECO:0000313" key="2">
    <source>
        <dbReference type="Proteomes" id="UP000003729"/>
    </source>
</evidence>
<gene>
    <name evidence="1" type="ORF">PROVALCAL_00746</name>
</gene>
<dbReference type="Proteomes" id="UP000003729">
    <property type="component" value="Unassembled WGS sequence"/>
</dbReference>
<evidence type="ECO:0000313" key="1">
    <source>
        <dbReference type="EMBL" id="EEB47037.1"/>
    </source>
</evidence>
<protein>
    <submittedName>
        <fullName evidence="1">Uncharacterized protein</fullName>
    </submittedName>
</protein>
<name>B6XBN5_9GAMM</name>
<organism evidence="1 2">
    <name type="scientific">Providencia alcalifaciens DSM 30120</name>
    <dbReference type="NCBI Taxonomy" id="520999"/>
    <lineage>
        <taxon>Bacteria</taxon>
        <taxon>Pseudomonadati</taxon>
        <taxon>Pseudomonadota</taxon>
        <taxon>Gammaproteobacteria</taxon>
        <taxon>Enterobacterales</taxon>
        <taxon>Morganellaceae</taxon>
        <taxon>Providencia</taxon>
    </lineage>
</organism>